<dbReference type="Gene3D" id="1.10.287.130">
    <property type="match status" value="1"/>
</dbReference>
<keyword evidence="5" id="KW-0418">Kinase</keyword>
<dbReference type="SUPFAM" id="SSF47384">
    <property type="entry name" value="Homodimeric domain of signal transducing histidine kinase"/>
    <property type="match status" value="1"/>
</dbReference>
<dbReference type="SMART" id="SM00387">
    <property type="entry name" value="HATPase_c"/>
    <property type="match status" value="1"/>
</dbReference>
<dbReference type="SMART" id="SM00388">
    <property type="entry name" value="HisKA"/>
    <property type="match status" value="1"/>
</dbReference>
<dbReference type="InterPro" id="IPR036097">
    <property type="entry name" value="HisK_dim/P_sf"/>
</dbReference>
<feature type="domain" description="Histidine kinase" evidence="8">
    <location>
        <begin position="299"/>
        <end position="525"/>
    </location>
</feature>
<dbReference type="InterPro" id="IPR036890">
    <property type="entry name" value="HATPase_C_sf"/>
</dbReference>
<name>A0ABW3QK12_9BACT</name>
<dbReference type="Proteomes" id="UP001597116">
    <property type="component" value="Unassembled WGS sequence"/>
</dbReference>
<dbReference type="SUPFAM" id="SSF55785">
    <property type="entry name" value="PYP-like sensor domain (PAS domain)"/>
    <property type="match status" value="2"/>
</dbReference>
<dbReference type="PRINTS" id="PR00344">
    <property type="entry name" value="BCTRLSENSOR"/>
</dbReference>
<dbReference type="RefSeq" id="WP_379885250.1">
    <property type="nucleotide sequence ID" value="NZ_JBHTLP010000022.1"/>
</dbReference>
<evidence type="ECO:0000256" key="4">
    <source>
        <dbReference type="ARBA" id="ARBA00022679"/>
    </source>
</evidence>
<dbReference type="SUPFAM" id="SSF55874">
    <property type="entry name" value="ATPase domain of HSP90 chaperone/DNA topoisomerase II/histidine kinase"/>
    <property type="match status" value="1"/>
</dbReference>
<dbReference type="InterPro" id="IPR003661">
    <property type="entry name" value="HisK_dim/P_dom"/>
</dbReference>
<evidence type="ECO:0000256" key="6">
    <source>
        <dbReference type="ARBA" id="ARBA00023136"/>
    </source>
</evidence>
<keyword evidence="9" id="KW-0547">Nucleotide-binding</keyword>
<dbReference type="InterPro" id="IPR035965">
    <property type="entry name" value="PAS-like_dom_sf"/>
</dbReference>
<organism evidence="9 10">
    <name type="scientific">Larkinella insperata</name>
    <dbReference type="NCBI Taxonomy" id="332158"/>
    <lineage>
        <taxon>Bacteria</taxon>
        <taxon>Pseudomonadati</taxon>
        <taxon>Bacteroidota</taxon>
        <taxon>Cytophagia</taxon>
        <taxon>Cytophagales</taxon>
        <taxon>Spirosomataceae</taxon>
        <taxon>Larkinella</taxon>
    </lineage>
</organism>
<dbReference type="Pfam" id="PF02518">
    <property type="entry name" value="HATPase_c"/>
    <property type="match status" value="1"/>
</dbReference>
<evidence type="ECO:0000259" key="8">
    <source>
        <dbReference type="PROSITE" id="PS50109"/>
    </source>
</evidence>
<feature type="coiled-coil region" evidence="7">
    <location>
        <begin position="247"/>
        <end position="285"/>
    </location>
</feature>
<dbReference type="PANTHER" id="PTHR42878:SF15">
    <property type="entry name" value="BACTERIOPHYTOCHROME"/>
    <property type="match status" value="1"/>
</dbReference>
<keyword evidence="7" id="KW-0175">Coiled coil</keyword>
<dbReference type="Gene3D" id="3.30.450.20">
    <property type="entry name" value="PAS domain"/>
    <property type="match status" value="2"/>
</dbReference>
<keyword evidence="10" id="KW-1185">Reference proteome</keyword>
<protein>
    <recommendedName>
        <fullName evidence="2">histidine kinase</fullName>
        <ecNumber evidence="2">2.7.13.3</ecNumber>
    </recommendedName>
</protein>
<comment type="caution">
    <text evidence="9">The sequence shown here is derived from an EMBL/GenBank/DDBJ whole genome shotgun (WGS) entry which is preliminary data.</text>
</comment>
<evidence type="ECO:0000256" key="1">
    <source>
        <dbReference type="ARBA" id="ARBA00000085"/>
    </source>
</evidence>
<dbReference type="Gene3D" id="3.30.565.10">
    <property type="entry name" value="Histidine kinase-like ATPase, C-terminal domain"/>
    <property type="match status" value="1"/>
</dbReference>
<dbReference type="InterPro" id="IPR004358">
    <property type="entry name" value="Sig_transdc_His_kin-like_C"/>
</dbReference>
<dbReference type="Pfam" id="PF13188">
    <property type="entry name" value="PAS_8"/>
    <property type="match status" value="1"/>
</dbReference>
<accession>A0ABW3QK12</accession>
<evidence type="ECO:0000256" key="5">
    <source>
        <dbReference type="ARBA" id="ARBA00022777"/>
    </source>
</evidence>
<dbReference type="PROSITE" id="PS50109">
    <property type="entry name" value="HIS_KIN"/>
    <property type="match status" value="1"/>
</dbReference>
<dbReference type="NCBIfam" id="TIGR00229">
    <property type="entry name" value="sensory_box"/>
    <property type="match status" value="1"/>
</dbReference>
<dbReference type="EC" id="2.7.13.3" evidence="2"/>
<keyword evidence="9" id="KW-0067">ATP-binding</keyword>
<evidence type="ECO:0000313" key="10">
    <source>
        <dbReference type="Proteomes" id="UP001597116"/>
    </source>
</evidence>
<comment type="catalytic activity">
    <reaction evidence="1">
        <text>ATP + protein L-histidine = ADP + protein N-phospho-L-histidine.</text>
        <dbReference type="EC" id="2.7.13.3"/>
    </reaction>
</comment>
<dbReference type="InterPro" id="IPR005467">
    <property type="entry name" value="His_kinase_dom"/>
</dbReference>
<proteinExistence type="predicted"/>
<evidence type="ECO:0000256" key="2">
    <source>
        <dbReference type="ARBA" id="ARBA00012438"/>
    </source>
</evidence>
<dbReference type="Pfam" id="PF00512">
    <property type="entry name" value="HisKA"/>
    <property type="match status" value="1"/>
</dbReference>
<dbReference type="InterPro" id="IPR000014">
    <property type="entry name" value="PAS"/>
</dbReference>
<dbReference type="InterPro" id="IPR050351">
    <property type="entry name" value="BphY/WalK/GraS-like"/>
</dbReference>
<dbReference type="GO" id="GO:0005524">
    <property type="term" value="F:ATP binding"/>
    <property type="evidence" value="ECO:0007669"/>
    <property type="project" value="UniProtKB-KW"/>
</dbReference>
<evidence type="ECO:0000256" key="3">
    <source>
        <dbReference type="ARBA" id="ARBA00022553"/>
    </source>
</evidence>
<reference evidence="10" key="1">
    <citation type="journal article" date="2019" name="Int. J. Syst. Evol. Microbiol.">
        <title>The Global Catalogue of Microorganisms (GCM) 10K type strain sequencing project: providing services to taxonomists for standard genome sequencing and annotation.</title>
        <authorList>
            <consortium name="The Broad Institute Genomics Platform"/>
            <consortium name="The Broad Institute Genome Sequencing Center for Infectious Disease"/>
            <person name="Wu L."/>
            <person name="Ma J."/>
        </authorList>
    </citation>
    <scope>NUCLEOTIDE SEQUENCE [LARGE SCALE GENOMIC DNA]</scope>
    <source>
        <strain evidence="10">CCUG 55608</strain>
    </source>
</reference>
<dbReference type="PANTHER" id="PTHR42878">
    <property type="entry name" value="TWO-COMPONENT HISTIDINE KINASE"/>
    <property type="match status" value="1"/>
</dbReference>
<evidence type="ECO:0000313" key="9">
    <source>
        <dbReference type="EMBL" id="MFD1144603.1"/>
    </source>
</evidence>
<dbReference type="EMBL" id="JBHTLP010000022">
    <property type="protein sequence ID" value="MFD1144603.1"/>
    <property type="molecule type" value="Genomic_DNA"/>
</dbReference>
<keyword evidence="4" id="KW-0808">Transferase</keyword>
<dbReference type="CDD" id="cd00082">
    <property type="entry name" value="HisKA"/>
    <property type="match status" value="1"/>
</dbReference>
<sequence>MQAVFDTVRHAITLFEAIRNQQGKIVDFRIVFSNGVADRHLGIDTQGKTLRTVTPGYVDETNFEVMVHTVETGQRSDQILHFTYGDKPIYLKIQYLKLNDGVVLVHEDITERKQSEEEVLRLKDELAQRSQEKYRTLFETMTEGFCLIDLIYDATDTLVDFRYLEVNKAFEQQTGLTNPTGQLVSQVVPGMERRWYQPYDQVVRTGRPVRFEQYDQTTDRWYLVRGSRLGIEGSRQVAISFEDITQRKQAEEALRQSEERYRLLSEELEERVQARTLAVSQANDELSRSNENLQQFAYVASHDLQEPLRKIQSFGDMLKAQYGASLGAGVDYLERMQAAANRMAVLIKDLLSYSRLSSQRETSSLVSLGAIVEQVLATLELTIQQTSARVEVETLPVISGDALQLGQLFQNLLANALKFRRPEVIPHISIQHTVLGAGQVPGLVHLGPAAQSYHCIQVIDNGIGFDEKYAERIFQVFQRLHGRSEFAGTGIGLAICQKVVANHRGAIRATSQVGQGATFWIYLPT</sequence>
<keyword evidence="6" id="KW-0472">Membrane</keyword>
<evidence type="ECO:0000256" key="7">
    <source>
        <dbReference type="SAM" id="Coils"/>
    </source>
</evidence>
<dbReference type="InterPro" id="IPR003594">
    <property type="entry name" value="HATPase_dom"/>
</dbReference>
<gene>
    <name evidence="9" type="ORF">ACFQ4C_25975</name>
</gene>
<keyword evidence="3" id="KW-0597">Phosphoprotein</keyword>